<reference evidence="3" key="1">
    <citation type="submission" date="2015-01" db="EMBL/GenBank/DDBJ databases">
        <authorList>
            <person name="Paterson Steve"/>
        </authorList>
    </citation>
    <scope>NUCLEOTIDE SEQUENCE [LARGE SCALE GENOMIC DNA]</scope>
    <source>
        <strain evidence="3">OBR1</strain>
    </source>
</reference>
<name>A0A0G4JRZ1_9GAMM</name>
<organism evidence="2 3">
    <name type="scientific">Brenneria goodwinii</name>
    <dbReference type="NCBI Taxonomy" id="1109412"/>
    <lineage>
        <taxon>Bacteria</taxon>
        <taxon>Pseudomonadati</taxon>
        <taxon>Pseudomonadota</taxon>
        <taxon>Gammaproteobacteria</taxon>
        <taxon>Enterobacterales</taxon>
        <taxon>Pectobacteriaceae</taxon>
        <taxon>Brenneria</taxon>
    </lineage>
</organism>
<evidence type="ECO:0000256" key="1">
    <source>
        <dbReference type="SAM" id="Coils"/>
    </source>
</evidence>
<dbReference type="RefSeq" id="WP_048636455.1">
    <property type="nucleotide sequence ID" value="NZ_CGIG01000001.1"/>
</dbReference>
<feature type="coiled-coil region" evidence="1">
    <location>
        <begin position="59"/>
        <end position="88"/>
    </location>
</feature>
<keyword evidence="1" id="KW-0175">Coiled coil</keyword>
<sequence length="119" mass="13949">MSYPVKTLITQAATLTDTGLHRRAIRLWRNIAIHPDATEIQREQAWLRVEEIQGTFVEIQKIAAQKKHEEAEIKKERLEKDRLRILDLFSQGYTPVQVRTMTGRSRSFVSECRKKVCRT</sequence>
<accession>A0A0G4JRZ1</accession>
<evidence type="ECO:0000313" key="2">
    <source>
        <dbReference type="EMBL" id="CPR14728.1"/>
    </source>
</evidence>
<evidence type="ECO:0000313" key="3">
    <source>
        <dbReference type="Proteomes" id="UP000044377"/>
    </source>
</evidence>
<dbReference type="OrthoDB" id="6628632at2"/>
<dbReference type="AlphaFoldDB" id="A0A0G4JRZ1"/>
<dbReference type="Proteomes" id="UP000044377">
    <property type="component" value="Unassembled WGS sequence"/>
</dbReference>
<dbReference type="STRING" id="1109412.BN1221_01103"/>
<protein>
    <recommendedName>
        <fullName evidence="4">PerC family transcriptional regulator</fullName>
    </recommendedName>
</protein>
<proteinExistence type="predicted"/>
<gene>
    <name evidence="2" type="ORF">BN1221_01103</name>
</gene>
<dbReference type="EMBL" id="CGIG01000001">
    <property type="protein sequence ID" value="CPR14728.1"/>
    <property type="molecule type" value="Genomic_DNA"/>
</dbReference>
<keyword evidence="3" id="KW-1185">Reference proteome</keyword>
<evidence type="ECO:0008006" key="4">
    <source>
        <dbReference type="Google" id="ProtNLM"/>
    </source>
</evidence>